<dbReference type="Proteomes" id="UP000267096">
    <property type="component" value="Unassembled WGS sequence"/>
</dbReference>
<reference evidence="2 3" key="2">
    <citation type="submission" date="2018-11" db="EMBL/GenBank/DDBJ databases">
        <authorList>
            <consortium name="Pathogen Informatics"/>
        </authorList>
    </citation>
    <scope>NUCLEOTIDE SEQUENCE [LARGE SCALE GENOMIC DNA]</scope>
</reference>
<keyword evidence="3" id="KW-1185">Reference proteome</keyword>
<name>A0A0M3JQF4_ANISI</name>
<protein>
    <submittedName>
        <fullName evidence="2 4">Uncharacterized protein</fullName>
    </submittedName>
</protein>
<sequence>MLQIEEKPLEESKETEGAQKVDDSSETKAQETLAVDVNTTCAQTEKAVVSSSSGTGWTPVFVSLGDLDRPSTSALHRTSERIVGSDNLPIIGLSLF</sequence>
<evidence type="ECO:0000256" key="1">
    <source>
        <dbReference type="SAM" id="MobiDB-lite"/>
    </source>
</evidence>
<evidence type="ECO:0000313" key="2">
    <source>
        <dbReference type="EMBL" id="VDK40953.1"/>
    </source>
</evidence>
<evidence type="ECO:0000313" key="4">
    <source>
        <dbReference type="WBParaSite" id="ASIM_0000990501-mRNA-1"/>
    </source>
</evidence>
<feature type="compositionally biased region" description="Basic and acidic residues" evidence="1">
    <location>
        <begin position="1"/>
        <end position="29"/>
    </location>
</feature>
<dbReference type="WBParaSite" id="ASIM_0000990501-mRNA-1">
    <property type="protein sequence ID" value="ASIM_0000990501-mRNA-1"/>
    <property type="gene ID" value="ASIM_0000990501"/>
</dbReference>
<accession>A0A0M3JQF4</accession>
<feature type="region of interest" description="Disordered" evidence="1">
    <location>
        <begin position="1"/>
        <end position="32"/>
    </location>
</feature>
<evidence type="ECO:0000313" key="3">
    <source>
        <dbReference type="Proteomes" id="UP000267096"/>
    </source>
</evidence>
<proteinExistence type="predicted"/>
<dbReference type="AlphaFoldDB" id="A0A0M3JQF4"/>
<dbReference type="EMBL" id="UYRR01030201">
    <property type="protein sequence ID" value="VDK40953.1"/>
    <property type="molecule type" value="Genomic_DNA"/>
</dbReference>
<organism evidence="4">
    <name type="scientific">Anisakis simplex</name>
    <name type="common">Herring worm</name>
    <dbReference type="NCBI Taxonomy" id="6269"/>
    <lineage>
        <taxon>Eukaryota</taxon>
        <taxon>Metazoa</taxon>
        <taxon>Ecdysozoa</taxon>
        <taxon>Nematoda</taxon>
        <taxon>Chromadorea</taxon>
        <taxon>Rhabditida</taxon>
        <taxon>Spirurina</taxon>
        <taxon>Ascaridomorpha</taxon>
        <taxon>Ascaridoidea</taxon>
        <taxon>Anisakidae</taxon>
        <taxon>Anisakis</taxon>
        <taxon>Anisakis simplex complex</taxon>
    </lineage>
</organism>
<gene>
    <name evidence="2" type="ORF">ASIM_LOCUS9632</name>
</gene>
<reference evidence="4" key="1">
    <citation type="submission" date="2017-02" db="UniProtKB">
        <authorList>
            <consortium name="WormBaseParasite"/>
        </authorList>
    </citation>
    <scope>IDENTIFICATION</scope>
</reference>